<gene>
    <name evidence="2" type="ORF">DP115_22490</name>
</gene>
<name>A0ABX1MA07_9CYAN</name>
<reference evidence="2 3" key="1">
    <citation type="submission" date="2018-06" db="EMBL/GenBank/DDBJ databases">
        <title>Comparative genomics of Brasilonema spp. strains.</title>
        <authorList>
            <person name="Alvarenga D.O."/>
            <person name="Fiore M.F."/>
            <person name="Varani A.M."/>
        </authorList>
    </citation>
    <scope>NUCLEOTIDE SEQUENCE [LARGE SCALE GENOMIC DNA]</scope>
    <source>
        <strain evidence="2 3">UFV-OR1</strain>
    </source>
</reference>
<evidence type="ECO:0000313" key="3">
    <source>
        <dbReference type="Proteomes" id="UP000762253"/>
    </source>
</evidence>
<dbReference type="EMBL" id="QMEC01000100">
    <property type="protein sequence ID" value="NMF65373.1"/>
    <property type="molecule type" value="Genomic_DNA"/>
</dbReference>
<sequence length="398" mass="46816">MILSLPLIFLTLILLFFYRKFNKSNQDLILLPKIDKTDNFGDIRHFYLIIKTLIVIVANSNKQEAELQVILVNHQSLQQKVWKLDEKILNLLWERDKAVELTTKIRAENTILEHKNKELEANRKALIEELGGAVGREDLEYATWDLVLQTTQLLIKERDKAVEENQSLKQENSQLVQSINRLESQINSKENEINFVKQKLSDTDREVSALQARYTSLKHLQNEIAQKESDIQALKEENSENQKIITSLKDNLYNEQSYKSEKQQNIEDNSKDRYKFIQNLLIEKEQLYSSDIYIDLHKKNFSSAIKEYNNLIYFIQISFPDFGIEEINEWRQTESFYFHIISQLYVINSLLVCKVRELDKKTGKALYWCNQVLVSELNILLSQASFLDSQDFNISYFA</sequence>
<evidence type="ECO:0000256" key="1">
    <source>
        <dbReference type="SAM" id="Coils"/>
    </source>
</evidence>
<dbReference type="Gene3D" id="1.10.287.1490">
    <property type="match status" value="1"/>
</dbReference>
<feature type="coiled-coil region" evidence="1">
    <location>
        <begin position="102"/>
        <end position="251"/>
    </location>
</feature>
<dbReference type="Proteomes" id="UP000762253">
    <property type="component" value="Unassembled WGS sequence"/>
</dbReference>
<accession>A0ABX1MA07</accession>
<organism evidence="2 3">
    <name type="scientific">Brasilonema octagenarum UFV-OR1</name>
    <dbReference type="NCBI Taxonomy" id="417115"/>
    <lineage>
        <taxon>Bacteria</taxon>
        <taxon>Bacillati</taxon>
        <taxon>Cyanobacteriota</taxon>
        <taxon>Cyanophyceae</taxon>
        <taxon>Nostocales</taxon>
        <taxon>Scytonemataceae</taxon>
        <taxon>Brasilonema</taxon>
        <taxon>Octagenarum group</taxon>
    </lineage>
</organism>
<keyword evidence="3" id="KW-1185">Reference proteome</keyword>
<proteinExistence type="predicted"/>
<comment type="caution">
    <text evidence="2">The sequence shown here is derived from an EMBL/GenBank/DDBJ whole genome shotgun (WGS) entry which is preliminary data.</text>
</comment>
<evidence type="ECO:0000313" key="2">
    <source>
        <dbReference type="EMBL" id="NMF65373.1"/>
    </source>
</evidence>
<protein>
    <submittedName>
        <fullName evidence="2">Uncharacterized protein</fullName>
    </submittedName>
</protein>
<keyword evidence="1" id="KW-0175">Coiled coil</keyword>